<dbReference type="Proteomes" id="UP000214610">
    <property type="component" value="Unassembled WGS sequence"/>
</dbReference>
<dbReference type="GeneID" id="78363209"/>
<feature type="domain" description="Glycosyl transferase family 1" evidence="1">
    <location>
        <begin position="508"/>
        <end position="671"/>
    </location>
</feature>
<dbReference type="CDD" id="cd00761">
    <property type="entry name" value="Glyco_tranf_GTA_type"/>
    <property type="match status" value="1"/>
</dbReference>
<dbReference type="AlphaFoldDB" id="A0A227KR60"/>
<comment type="caution">
    <text evidence="4">The sequence shown here is derived from an EMBL/GenBank/DDBJ whole genome shotgun (WGS) entry which is preliminary data.</text>
</comment>
<dbReference type="InterPro" id="IPR001296">
    <property type="entry name" value="Glyco_trans_1"/>
</dbReference>
<dbReference type="EMBL" id="NHMP01000001">
    <property type="protein sequence ID" value="OXE51011.1"/>
    <property type="molecule type" value="Genomic_DNA"/>
</dbReference>
<sequence length="789" mass="91154">MDISVIVPVHNSEIYLEACLKTLHEQTHQAAEFIVIDDGSDDKSGAICDAFAAVDKRFVVIHQKPAGTLVTRKRAFALATGKWCICLDADDKLPFNRVLEIEVKLANHHDVDILRFDMECFGATPEKIKNYLNFRKEWQGSIHSPYLILDAIYNKAQIGWGMADKIYRTATVHKTLPFLEEPFLCCGTDCYQLFLISYFSSTFKSIKTEPLYSYRIGSGISTSETNLDKFKEQAKILFIPNYLRDFLTKERQLSKYEAMLSALSFRLIDATISRFDLVQYPDSNSAFDLLLLNPSLIKEVIEQLIRRYQTNQLELAEKISESRIFEGKPKKIKRVGIFYHRYFNGGTEKVIFHQIPLLIENGFEIFLITEIIDKKQEYFLPSEVKRICLPKEFQNGRAQGLFRALQHNKIDLIIYHAPCSPTLFFDNLVVRSCGSAFIVTCHNFAPSTISLFSPHWGKYSSYFKTVDALITLTSVERDLFSAYEIPSFLIPNPLFPPICAKGASDLEPRPSSFDKNKKHIIWIGRLENIQKNYIEAMEIFKNICSTLPDVTCHIIGKGETPLEEKYVRQFISDNDLEQRIIYEGFLTSADKCFKYADIHLMTSTFECFPMVLSEAMSYGVPTVLYEMPYLELIKNNKGCISVPRHHVEKASQEILRLLTNETERHDCSQKTSEAYRSYLASNLSHIQGLMSLIHKIEEARVAKPQRNDSFIELWESFVSFQTETNYQPKVNIKEIQISAYDQKKISRYDNCLSFFLNFAPKDSYRYSFSKRIAKWLYSIIKDKNIKRQD</sequence>
<evidence type="ECO:0008006" key="6">
    <source>
        <dbReference type="Google" id="ProtNLM"/>
    </source>
</evidence>
<dbReference type="Pfam" id="PF13439">
    <property type="entry name" value="Glyco_transf_4"/>
    <property type="match status" value="1"/>
</dbReference>
<feature type="domain" description="Glycosyltransferase subfamily 4-like N-terminal" evidence="3">
    <location>
        <begin position="345"/>
        <end position="493"/>
    </location>
</feature>
<dbReference type="RefSeq" id="WP_066591005.1">
    <property type="nucleotide sequence ID" value="NZ_CALBGX010000024.1"/>
</dbReference>
<keyword evidence="5" id="KW-1185">Reference proteome</keyword>
<accession>A0A227KR60</accession>
<dbReference type="Gene3D" id="3.40.50.2000">
    <property type="entry name" value="Glycogen Phosphorylase B"/>
    <property type="match status" value="2"/>
</dbReference>
<dbReference type="GO" id="GO:0016758">
    <property type="term" value="F:hexosyltransferase activity"/>
    <property type="evidence" value="ECO:0007669"/>
    <property type="project" value="UniProtKB-ARBA"/>
</dbReference>
<dbReference type="SUPFAM" id="SSF53448">
    <property type="entry name" value="Nucleotide-diphospho-sugar transferases"/>
    <property type="match status" value="1"/>
</dbReference>
<evidence type="ECO:0000259" key="3">
    <source>
        <dbReference type="Pfam" id="PF13439"/>
    </source>
</evidence>
<dbReference type="InterPro" id="IPR028098">
    <property type="entry name" value="Glyco_trans_4-like_N"/>
</dbReference>
<dbReference type="InterPro" id="IPR029044">
    <property type="entry name" value="Nucleotide-diphossugar_trans"/>
</dbReference>
<evidence type="ECO:0000259" key="1">
    <source>
        <dbReference type="Pfam" id="PF00534"/>
    </source>
</evidence>
<protein>
    <recommendedName>
        <fullName evidence="6">Glycosyltransferase 2-like domain-containing protein</fullName>
    </recommendedName>
</protein>
<dbReference type="SUPFAM" id="SSF53756">
    <property type="entry name" value="UDP-Glycosyltransferase/glycogen phosphorylase"/>
    <property type="match status" value="1"/>
</dbReference>
<reference evidence="5" key="1">
    <citation type="submission" date="2017-05" db="EMBL/GenBank/DDBJ databases">
        <title>Improved OligoMM genomes.</title>
        <authorList>
            <person name="Garzetti D."/>
        </authorList>
    </citation>
    <scope>NUCLEOTIDE SEQUENCE [LARGE SCALE GENOMIC DNA]</scope>
    <source>
        <strain evidence="5">YL45</strain>
    </source>
</reference>
<gene>
    <name evidence="4" type="ORF">ADH67_01565</name>
</gene>
<dbReference type="Gene3D" id="3.90.550.10">
    <property type="entry name" value="Spore Coat Polysaccharide Biosynthesis Protein SpsA, Chain A"/>
    <property type="match status" value="1"/>
</dbReference>
<organism evidence="4 5">
    <name type="scientific">Turicimonas muris</name>
    <dbReference type="NCBI Taxonomy" id="1796652"/>
    <lineage>
        <taxon>Bacteria</taxon>
        <taxon>Pseudomonadati</taxon>
        <taxon>Pseudomonadota</taxon>
        <taxon>Betaproteobacteria</taxon>
        <taxon>Burkholderiales</taxon>
        <taxon>Sutterellaceae</taxon>
        <taxon>Turicimonas</taxon>
    </lineage>
</organism>
<evidence type="ECO:0000259" key="2">
    <source>
        <dbReference type="Pfam" id="PF00535"/>
    </source>
</evidence>
<proteinExistence type="predicted"/>
<name>A0A227KR60_9BURK</name>
<dbReference type="InterPro" id="IPR001173">
    <property type="entry name" value="Glyco_trans_2-like"/>
</dbReference>
<dbReference type="Pfam" id="PF00535">
    <property type="entry name" value="Glycos_transf_2"/>
    <property type="match status" value="1"/>
</dbReference>
<dbReference type="PANTHER" id="PTHR22916:SF3">
    <property type="entry name" value="UDP-GLCNAC:BETAGAL BETA-1,3-N-ACETYLGLUCOSAMINYLTRANSFERASE-LIKE PROTEIN 1"/>
    <property type="match status" value="1"/>
</dbReference>
<dbReference type="PANTHER" id="PTHR22916">
    <property type="entry name" value="GLYCOSYLTRANSFERASE"/>
    <property type="match status" value="1"/>
</dbReference>
<feature type="domain" description="Glycosyltransferase 2-like" evidence="2">
    <location>
        <begin position="4"/>
        <end position="114"/>
    </location>
</feature>
<dbReference type="Pfam" id="PF00534">
    <property type="entry name" value="Glycos_transf_1"/>
    <property type="match status" value="1"/>
</dbReference>
<evidence type="ECO:0000313" key="4">
    <source>
        <dbReference type="EMBL" id="OXE51011.1"/>
    </source>
</evidence>
<evidence type="ECO:0000313" key="5">
    <source>
        <dbReference type="Proteomes" id="UP000214610"/>
    </source>
</evidence>